<feature type="domain" description="LEM" evidence="9">
    <location>
        <begin position="1"/>
        <end position="44"/>
    </location>
</feature>
<dbReference type="InterPro" id="IPR041885">
    <property type="entry name" value="MAN1_winged_helix_dom"/>
</dbReference>
<dbReference type="SUPFAM" id="SSF54928">
    <property type="entry name" value="RNA-binding domain, RBD"/>
    <property type="match status" value="1"/>
</dbReference>
<dbReference type="Proteomes" id="UP001627154">
    <property type="component" value="Unassembled WGS sequence"/>
</dbReference>
<evidence type="ECO:0000313" key="11">
    <source>
        <dbReference type="Proteomes" id="UP001627154"/>
    </source>
</evidence>
<comment type="subcellular location">
    <subcellularLocation>
        <location evidence="1">Nucleus inner membrane</location>
        <topology evidence="1">Multi-pass membrane protein</topology>
    </subcellularLocation>
</comment>
<dbReference type="PANTHER" id="PTHR13428:SF12">
    <property type="entry name" value="INNER NUCLEAR MEMBRANE PROTEIN MAN1"/>
    <property type="match status" value="1"/>
</dbReference>
<keyword evidence="6" id="KW-0539">Nucleus</keyword>
<keyword evidence="4 8" id="KW-1133">Transmembrane helix</keyword>
<reference evidence="10 11" key="1">
    <citation type="journal article" date="2024" name="bioRxiv">
        <title>A reference genome for Trichogramma kaykai: A tiny desert-dwelling parasitoid wasp with competing sex-ratio distorters.</title>
        <authorList>
            <person name="Culotta J."/>
            <person name="Lindsey A.R."/>
        </authorList>
    </citation>
    <scope>NUCLEOTIDE SEQUENCE [LARGE SCALE GENOMIC DNA]</scope>
    <source>
        <strain evidence="10 11">KSX58</strain>
    </source>
</reference>
<dbReference type="Pfam" id="PF03020">
    <property type="entry name" value="LEM"/>
    <property type="match status" value="1"/>
</dbReference>
<evidence type="ECO:0000256" key="7">
    <source>
        <dbReference type="SAM" id="MobiDB-lite"/>
    </source>
</evidence>
<protein>
    <recommendedName>
        <fullName evidence="9">LEM domain-containing protein</fullName>
    </recommendedName>
</protein>
<dbReference type="AlphaFoldDB" id="A0ABD2W0Z1"/>
<dbReference type="InterPro" id="IPR003887">
    <property type="entry name" value="LEM_dom"/>
</dbReference>
<dbReference type="InterPro" id="IPR011015">
    <property type="entry name" value="LEM/LEM-like_dom_sf"/>
</dbReference>
<dbReference type="Gene3D" id="1.10.720.40">
    <property type="match status" value="1"/>
</dbReference>
<keyword evidence="2" id="KW-0597">Phosphoprotein</keyword>
<dbReference type="InterPro" id="IPR018996">
    <property type="entry name" value="Man1/Src1-like_C"/>
</dbReference>
<dbReference type="CDD" id="cd12286">
    <property type="entry name" value="RRM_Man1"/>
    <property type="match status" value="1"/>
</dbReference>
<feature type="transmembrane region" description="Helical" evidence="8">
    <location>
        <begin position="373"/>
        <end position="391"/>
    </location>
</feature>
<comment type="caution">
    <text evidence="10">The sequence shown here is derived from an EMBL/GenBank/DDBJ whole genome shotgun (WGS) entry which is preliminary data.</text>
</comment>
<dbReference type="CDD" id="cd12934">
    <property type="entry name" value="LEM"/>
    <property type="match status" value="1"/>
</dbReference>
<evidence type="ECO:0000256" key="5">
    <source>
        <dbReference type="ARBA" id="ARBA00023136"/>
    </source>
</evidence>
<dbReference type="FunFam" id="1.10.720.40:FF:000001">
    <property type="entry name" value="LEM domain containing 2, isoform CRA_a"/>
    <property type="match status" value="1"/>
</dbReference>
<gene>
    <name evidence="10" type="ORF">TKK_018096</name>
</gene>
<evidence type="ECO:0000259" key="9">
    <source>
        <dbReference type="PROSITE" id="PS50954"/>
    </source>
</evidence>
<sequence length="837" mass="93451">MSVETLSDSELRTKLLEYGYPVGPVTITTRKILIKKLKNLMETKGGSGSRHSMAARFSSDDTDDDSSATAKKKKKAPLNNRRQTLANPMPPPVSTVPIAAPSVTKSPSKKRLTRNLPVADPPVTDELPAIPSINFRNSPTIAKPERSNATKNNRSSKEKDDLETGSDSDAVEEIPKKAPVSSKINTATPKGQNDRTTGLTAADVNSPKPFDANWRRHLRENEESSLRATLAAKNEKYGVHLPKSNLPSSSSNTNIKDIRIKHLPSNLKPDDILNNYETPYLSEFTRRLSVQASLNSPTLSKGSLKASKYRYSNYGVTNEETESDSNGHFRHSTRPILPVSSMPYVTSSLDKSNRIRTEQNKSQTATMKENKNWPLIGAFLLVFIVLGILYFRLEEKSEYPLLPADSDIPICSMLKIASPYPGTNCVPEDSVKDTLQLIKKLHPILTKRAIAAECEGSKEPPFINSHDIVKMFLSSDMQETKLKENSHMAHLLIFKNPKWGISLVDIEDGNLSTQILDDMEKVFVSRLDKRLGLMIAEPNLPLQCLVRKQILTVVSALLIAAFGALTIIGSLKMVRAYIDYKKNSERAVFSIVGDIISILELHHSTYATSSPGGTQESYLAINHIRDNIILPKDRKKMAKLWDKAVKFLDENESRIRREVQLVAGEELQVWRWLGNGTTPQSPAPGSPKMSKVWQGSAFETMDGSVNSLNCSPTPCLKIRNMFDADVEFEDDWEVKVKDAILEKCGEGVKILHIKVDRGSREGCVYMKCMSQEDAGKAYKAVHGCWFDGHLVTVKYLRLERYHERFPESVNFKSPLKPSNNKRLSLQAHYFTDSAEAN</sequence>
<keyword evidence="3 8" id="KW-0812">Transmembrane</keyword>
<dbReference type="Gene3D" id="3.30.70.330">
    <property type="match status" value="1"/>
</dbReference>
<keyword evidence="5 8" id="KW-0472">Membrane</keyword>
<dbReference type="InterPro" id="IPR034394">
    <property type="entry name" value="Man1_RRM"/>
</dbReference>
<dbReference type="Pfam" id="PF09402">
    <property type="entry name" value="MSC"/>
    <property type="match status" value="1"/>
</dbReference>
<keyword evidence="11" id="KW-1185">Reference proteome</keyword>
<dbReference type="Gene3D" id="1.10.10.1180">
    <property type="entry name" value="MAN1, winged-helix domain"/>
    <property type="match status" value="1"/>
</dbReference>
<dbReference type="FunFam" id="3.30.70.330:FF:000176">
    <property type="entry name" value="Inner nuclear membrane protein Man1"/>
    <property type="match status" value="1"/>
</dbReference>
<evidence type="ECO:0000313" key="10">
    <source>
        <dbReference type="EMBL" id="KAL3386608.1"/>
    </source>
</evidence>
<feature type="compositionally biased region" description="Acidic residues" evidence="7">
    <location>
        <begin position="163"/>
        <end position="172"/>
    </location>
</feature>
<dbReference type="InterPro" id="IPR052277">
    <property type="entry name" value="INM_ESCRT-Associated"/>
</dbReference>
<dbReference type="PROSITE" id="PS50954">
    <property type="entry name" value="LEM"/>
    <property type="match status" value="1"/>
</dbReference>
<dbReference type="InterPro" id="IPR035979">
    <property type="entry name" value="RBD_domain_sf"/>
</dbReference>
<feature type="transmembrane region" description="Helical" evidence="8">
    <location>
        <begin position="550"/>
        <end position="571"/>
    </location>
</feature>
<proteinExistence type="predicted"/>
<evidence type="ECO:0000256" key="2">
    <source>
        <dbReference type="ARBA" id="ARBA00022553"/>
    </source>
</evidence>
<evidence type="ECO:0000256" key="6">
    <source>
        <dbReference type="ARBA" id="ARBA00023242"/>
    </source>
</evidence>
<accession>A0ABD2W0Z1</accession>
<feature type="compositionally biased region" description="Polar residues" evidence="7">
    <location>
        <begin position="182"/>
        <end position="199"/>
    </location>
</feature>
<evidence type="ECO:0000256" key="4">
    <source>
        <dbReference type="ARBA" id="ARBA00022989"/>
    </source>
</evidence>
<dbReference type="PANTHER" id="PTHR13428">
    <property type="entry name" value="INNER NUCLEAR MEMBRANE PROTEIN MAN1 LEM DOMAIN CONTAINING PROTEIN"/>
    <property type="match status" value="1"/>
</dbReference>
<dbReference type="SMART" id="SM00540">
    <property type="entry name" value="LEM"/>
    <property type="match status" value="1"/>
</dbReference>
<dbReference type="EMBL" id="JBJJXI010000146">
    <property type="protein sequence ID" value="KAL3386608.1"/>
    <property type="molecule type" value="Genomic_DNA"/>
</dbReference>
<dbReference type="GO" id="GO:0005637">
    <property type="term" value="C:nuclear inner membrane"/>
    <property type="evidence" value="ECO:0007669"/>
    <property type="project" value="UniProtKB-SubCell"/>
</dbReference>
<name>A0ABD2W0Z1_9HYME</name>
<evidence type="ECO:0000256" key="3">
    <source>
        <dbReference type="ARBA" id="ARBA00022692"/>
    </source>
</evidence>
<feature type="region of interest" description="Disordered" evidence="7">
    <location>
        <begin position="43"/>
        <end position="211"/>
    </location>
</feature>
<dbReference type="InterPro" id="IPR012677">
    <property type="entry name" value="Nucleotide-bd_a/b_plait_sf"/>
</dbReference>
<evidence type="ECO:0000256" key="8">
    <source>
        <dbReference type="SAM" id="Phobius"/>
    </source>
</evidence>
<organism evidence="10 11">
    <name type="scientific">Trichogramma kaykai</name>
    <dbReference type="NCBI Taxonomy" id="54128"/>
    <lineage>
        <taxon>Eukaryota</taxon>
        <taxon>Metazoa</taxon>
        <taxon>Ecdysozoa</taxon>
        <taxon>Arthropoda</taxon>
        <taxon>Hexapoda</taxon>
        <taxon>Insecta</taxon>
        <taxon>Pterygota</taxon>
        <taxon>Neoptera</taxon>
        <taxon>Endopterygota</taxon>
        <taxon>Hymenoptera</taxon>
        <taxon>Apocrita</taxon>
        <taxon>Proctotrupomorpha</taxon>
        <taxon>Chalcidoidea</taxon>
        <taxon>Trichogrammatidae</taxon>
        <taxon>Trichogramma</taxon>
    </lineage>
</organism>
<dbReference type="SUPFAM" id="SSF63451">
    <property type="entry name" value="LEM domain"/>
    <property type="match status" value="1"/>
</dbReference>
<evidence type="ECO:0000256" key="1">
    <source>
        <dbReference type="ARBA" id="ARBA00004473"/>
    </source>
</evidence>